<organism evidence="3 4">
    <name type="scientific">Crassostrea virginica</name>
    <name type="common">Eastern oyster</name>
    <dbReference type="NCBI Taxonomy" id="6565"/>
    <lineage>
        <taxon>Eukaryota</taxon>
        <taxon>Metazoa</taxon>
        <taxon>Spiralia</taxon>
        <taxon>Lophotrochozoa</taxon>
        <taxon>Mollusca</taxon>
        <taxon>Bivalvia</taxon>
        <taxon>Autobranchia</taxon>
        <taxon>Pteriomorphia</taxon>
        <taxon>Ostreida</taxon>
        <taxon>Ostreoidea</taxon>
        <taxon>Ostreidae</taxon>
        <taxon>Crassostrea</taxon>
    </lineage>
</organism>
<feature type="region of interest" description="Disordered" evidence="1">
    <location>
        <begin position="1"/>
        <end position="24"/>
    </location>
</feature>
<dbReference type="AlphaFoldDB" id="A0A8B8C515"/>
<keyword evidence="2" id="KW-0472">Membrane</keyword>
<accession>A0A8B8C515</accession>
<protein>
    <submittedName>
        <fullName evidence="4">Uncharacterized protein LOC111116015</fullName>
    </submittedName>
</protein>
<name>A0A8B8C515_CRAVI</name>
<evidence type="ECO:0000256" key="2">
    <source>
        <dbReference type="SAM" id="Phobius"/>
    </source>
</evidence>
<keyword evidence="3" id="KW-1185">Reference proteome</keyword>
<keyword evidence="2" id="KW-1133">Transmembrane helix</keyword>
<keyword evidence="2" id="KW-0812">Transmembrane</keyword>
<evidence type="ECO:0000256" key="1">
    <source>
        <dbReference type="SAM" id="MobiDB-lite"/>
    </source>
</evidence>
<gene>
    <name evidence="4" type="primary">LOC111116015</name>
</gene>
<dbReference type="KEGG" id="cvn:111116015"/>
<evidence type="ECO:0000313" key="4">
    <source>
        <dbReference type="RefSeq" id="XP_022310690.1"/>
    </source>
</evidence>
<feature type="compositionally biased region" description="Low complexity" evidence="1">
    <location>
        <begin position="1"/>
        <end position="14"/>
    </location>
</feature>
<dbReference type="RefSeq" id="XP_022310690.1">
    <property type="nucleotide sequence ID" value="XM_022454982.1"/>
</dbReference>
<dbReference type="GeneID" id="111116015"/>
<sequence length="142" mass="15692">MTTTPESSTPSAESTPKRPDPTLTKRVTATESTTTMEPATSCCLSTSNNVSPDTSVDSLVYIVIGPVLGFLIILIIIVTVKIYMHQKLNKKKDIYSRESSGEPTDKPWTYGFNNHDTIELPRAQLNTTKSSSSSECQRYHYA</sequence>
<dbReference type="Proteomes" id="UP000694844">
    <property type="component" value="Chromosome 9"/>
</dbReference>
<feature type="transmembrane region" description="Helical" evidence="2">
    <location>
        <begin position="59"/>
        <end position="83"/>
    </location>
</feature>
<proteinExistence type="predicted"/>
<evidence type="ECO:0000313" key="3">
    <source>
        <dbReference type="Proteomes" id="UP000694844"/>
    </source>
</evidence>
<reference evidence="4" key="1">
    <citation type="submission" date="2025-08" db="UniProtKB">
        <authorList>
            <consortium name="RefSeq"/>
        </authorList>
    </citation>
    <scope>IDENTIFICATION</scope>
    <source>
        <tissue evidence="4">Whole sample</tissue>
    </source>
</reference>